<accession>A0A381YGT6</accession>
<proteinExistence type="predicted"/>
<reference evidence="1" key="1">
    <citation type="submission" date="2018-05" db="EMBL/GenBank/DDBJ databases">
        <authorList>
            <person name="Lanie J.A."/>
            <person name="Ng W.-L."/>
            <person name="Kazmierczak K.M."/>
            <person name="Andrzejewski T.M."/>
            <person name="Davidsen T.M."/>
            <person name="Wayne K.J."/>
            <person name="Tettelin H."/>
            <person name="Glass J.I."/>
            <person name="Rusch D."/>
            <person name="Podicherti R."/>
            <person name="Tsui H.-C.T."/>
            <person name="Winkler M.E."/>
        </authorList>
    </citation>
    <scope>NUCLEOTIDE SEQUENCE</scope>
</reference>
<organism evidence="1">
    <name type="scientific">marine metagenome</name>
    <dbReference type="NCBI Taxonomy" id="408172"/>
    <lineage>
        <taxon>unclassified sequences</taxon>
        <taxon>metagenomes</taxon>
        <taxon>ecological metagenomes</taxon>
    </lineage>
</organism>
<evidence type="ECO:0000313" key="1">
    <source>
        <dbReference type="EMBL" id="SVA76308.1"/>
    </source>
</evidence>
<dbReference type="EMBL" id="UINC01018215">
    <property type="protein sequence ID" value="SVA76308.1"/>
    <property type="molecule type" value="Genomic_DNA"/>
</dbReference>
<sequence length="138" mass="14773">MTRLFSAALFVVVVFFWCGGAIAATHEHHMTTPNSISPFDQKKGESSLHCALKGHPIDQICPEMSLNDTVGEQISADCGNHTSGANSDAGASSSISLLTSNIRSQKGFLPTGQQINLHNHEAGHHFSESIDHPPQDVI</sequence>
<name>A0A381YGT6_9ZZZZ</name>
<gene>
    <name evidence="1" type="ORF">METZ01_LOCUS129162</name>
</gene>
<protein>
    <submittedName>
        <fullName evidence="1">Uncharacterized protein</fullName>
    </submittedName>
</protein>
<dbReference type="AlphaFoldDB" id="A0A381YGT6"/>